<dbReference type="InterPro" id="IPR050846">
    <property type="entry name" value="TLCD"/>
</dbReference>
<feature type="transmembrane region" description="Helical" evidence="6">
    <location>
        <begin position="67"/>
        <end position="85"/>
    </location>
</feature>
<evidence type="ECO:0000256" key="5">
    <source>
        <dbReference type="PROSITE-ProRule" id="PRU00205"/>
    </source>
</evidence>
<evidence type="ECO:0000313" key="8">
    <source>
        <dbReference type="EMBL" id="CAI5726201.1"/>
    </source>
</evidence>
<dbReference type="SMART" id="SM00724">
    <property type="entry name" value="TLC"/>
    <property type="match status" value="1"/>
</dbReference>
<gene>
    <name evidence="8" type="ORF">PDE001_LOCUS3524</name>
</gene>
<keyword evidence="2 5" id="KW-0812">Transmembrane</keyword>
<dbReference type="GO" id="GO:0097035">
    <property type="term" value="P:regulation of membrane lipid distribution"/>
    <property type="evidence" value="ECO:0007669"/>
    <property type="project" value="TreeGrafter"/>
</dbReference>
<dbReference type="PANTHER" id="PTHR13439">
    <property type="entry name" value="CT120 PROTEIN"/>
    <property type="match status" value="1"/>
</dbReference>
<keyword evidence="3 6" id="KW-1133">Transmembrane helix</keyword>
<feature type="transmembrane region" description="Helical" evidence="6">
    <location>
        <begin position="227"/>
        <end position="246"/>
    </location>
</feature>
<dbReference type="AlphaFoldDB" id="A0AAV0TS91"/>
<evidence type="ECO:0000256" key="1">
    <source>
        <dbReference type="ARBA" id="ARBA00004141"/>
    </source>
</evidence>
<evidence type="ECO:0000256" key="6">
    <source>
        <dbReference type="SAM" id="Phobius"/>
    </source>
</evidence>
<dbReference type="Proteomes" id="UP001162029">
    <property type="component" value="Unassembled WGS sequence"/>
</dbReference>
<dbReference type="GO" id="GO:0007009">
    <property type="term" value="P:plasma membrane organization"/>
    <property type="evidence" value="ECO:0007669"/>
    <property type="project" value="TreeGrafter"/>
</dbReference>
<keyword evidence="9" id="KW-1185">Reference proteome</keyword>
<dbReference type="EMBL" id="CANTFM010000599">
    <property type="protein sequence ID" value="CAI5726201.1"/>
    <property type="molecule type" value="Genomic_DNA"/>
</dbReference>
<keyword evidence="4 5" id="KW-0472">Membrane</keyword>
<sequence>MYTEALVVAWVSMGVVMLYSKSQLWIVVASSMAFAMVRVVIVPLALSRVKTFPALSTFSQLMYCNTAVSMLHSALSSLMAILALLTSHSLNGDYVNTVTRGEFLATAVSTGYFAYDLWDYVLNGLYIKSPGIVLHHVMVLICYISALTRTVGVPLLSLALVCELHSVFMHTRKLLTMSNYSVRQSSFLQWVWRVQWASFALARFVPHVIVTVMTYQARTLFEQQLHFAMAFSGMIFINLLNAQLFLDVRKACQKDYGMIRRLEVRNRPNVVSVVKELVVKRPVVARTYNRTNFNLNFGYKYFGHFYVQL</sequence>
<dbReference type="Pfam" id="PF03798">
    <property type="entry name" value="TRAM_LAG1_CLN8"/>
    <property type="match status" value="1"/>
</dbReference>
<organism evidence="8 9">
    <name type="scientific">Peronospora destructor</name>
    <dbReference type="NCBI Taxonomy" id="86335"/>
    <lineage>
        <taxon>Eukaryota</taxon>
        <taxon>Sar</taxon>
        <taxon>Stramenopiles</taxon>
        <taxon>Oomycota</taxon>
        <taxon>Peronosporomycetes</taxon>
        <taxon>Peronosporales</taxon>
        <taxon>Peronosporaceae</taxon>
        <taxon>Peronospora</taxon>
    </lineage>
</organism>
<evidence type="ECO:0000256" key="4">
    <source>
        <dbReference type="ARBA" id="ARBA00023136"/>
    </source>
</evidence>
<feature type="transmembrane region" description="Helical" evidence="6">
    <location>
        <begin position="24"/>
        <end position="46"/>
    </location>
</feature>
<accession>A0AAV0TS91</accession>
<dbReference type="GO" id="GO:0005886">
    <property type="term" value="C:plasma membrane"/>
    <property type="evidence" value="ECO:0007669"/>
    <property type="project" value="TreeGrafter"/>
</dbReference>
<feature type="domain" description="TLC" evidence="7">
    <location>
        <begin position="58"/>
        <end position="249"/>
    </location>
</feature>
<evidence type="ECO:0000313" key="9">
    <source>
        <dbReference type="Proteomes" id="UP001162029"/>
    </source>
</evidence>
<dbReference type="PANTHER" id="PTHR13439:SF4">
    <property type="entry name" value="TLC DOMAIN-CONTAINING PROTEIN"/>
    <property type="match status" value="1"/>
</dbReference>
<protein>
    <recommendedName>
        <fullName evidence="7">TLC domain-containing protein</fullName>
    </recommendedName>
</protein>
<dbReference type="GO" id="GO:0071709">
    <property type="term" value="P:membrane assembly"/>
    <property type="evidence" value="ECO:0007669"/>
    <property type="project" value="TreeGrafter"/>
</dbReference>
<evidence type="ECO:0000256" key="3">
    <source>
        <dbReference type="ARBA" id="ARBA00022989"/>
    </source>
</evidence>
<dbReference type="GO" id="GO:0055091">
    <property type="term" value="P:phospholipid homeostasis"/>
    <property type="evidence" value="ECO:0007669"/>
    <property type="project" value="TreeGrafter"/>
</dbReference>
<evidence type="ECO:0000259" key="7">
    <source>
        <dbReference type="PROSITE" id="PS50922"/>
    </source>
</evidence>
<comment type="caution">
    <text evidence="8">The sequence shown here is derived from an EMBL/GenBank/DDBJ whole genome shotgun (WGS) entry which is preliminary data.</text>
</comment>
<dbReference type="InterPro" id="IPR006634">
    <property type="entry name" value="TLC-dom"/>
</dbReference>
<proteinExistence type="predicted"/>
<comment type="subcellular location">
    <subcellularLocation>
        <location evidence="1">Membrane</location>
        <topology evidence="1">Multi-pass membrane protein</topology>
    </subcellularLocation>
</comment>
<name>A0AAV0TS91_9STRA</name>
<reference evidence="8" key="1">
    <citation type="submission" date="2022-12" db="EMBL/GenBank/DDBJ databases">
        <authorList>
            <person name="Webb A."/>
        </authorList>
    </citation>
    <scope>NUCLEOTIDE SEQUENCE</scope>
    <source>
        <strain evidence="8">Pd1</strain>
    </source>
</reference>
<dbReference type="PROSITE" id="PS50922">
    <property type="entry name" value="TLC"/>
    <property type="match status" value="1"/>
</dbReference>
<evidence type="ECO:0000256" key="2">
    <source>
        <dbReference type="ARBA" id="ARBA00022692"/>
    </source>
</evidence>